<dbReference type="Gene3D" id="3.40.50.1820">
    <property type="entry name" value="alpha/beta hydrolase"/>
    <property type="match status" value="1"/>
</dbReference>
<dbReference type="InterPro" id="IPR029058">
    <property type="entry name" value="AB_hydrolase_fold"/>
</dbReference>
<dbReference type="GO" id="GO:0016746">
    <property type="term" value="F:acyltransferase activity"/>
    <property type="evidence" value="ECO:0007669"/>
    <property type="project" value="UniProtKB-KW"/>
</dbReference>
<dbReference type="InterPro" id="IPR010963">
    <property type="entry name" value="PHA_synth_I"/>
</dbReference>
<evidence type="ECO:0000313" key="6">
    <source>
        <dbReference type="EMBL" id="TSH90634.1"/>
    </source>
</evidence>
<dbReference type="GO" id="GO:0042619">
    <property type="term" value="P:poly-hydroxybutyrate biosynthetic process"/>
    <property type="evidence" value="ECO:0007669"/>
    <property type="project" value="InterPro"/>
</dbReference>
<dbReference type="RefSeq" id="WP_143950551.1">
    <property type="nucleotide sequence ID" value="NZ_BAABMB010000003.1"/>
</dbReference>
<gene>
    <name evidence="6" type="primary">phaC</name>
    <name evidence="6" type="ORF">FOZ76_22810</name>
</gene>
<evidence type="ECO:0000256" key="1">
    <source>
        <dbReference type="ARBA" id="ARBA00004496"/>
    </source>
</evidence>
<evidence type="ECO:0000256" key="2">
    <source>
        <dbReference type="ARBA" id="ARBA00022490"/>
    </source>
</evidence>
<keyword evidence="3" id="KW-0808">Transferase</keyword>
<dbReference type="SUPFAM" id="SSF53474">
    <property type="entry name" value="alpha/beta-Hydrolases"/>
    <property type="match status" value="1"/>
</dbReference>
<dbReference type="InterPro" id="IPR010941">
    <property type="entry name" value="PhaC_N"/>
</dbReference>
<keyword evidence="4" id="KW-0012">Acyltransferase</keyword>
<dbReference type="EMBL" id="VLTJ01000039">
    <property type="protein sequence ID" value="TSH90634.1"/>
    <property type="molecule type" value="Genomic_DNA"/>
</dbReference>
<protein>
    <submittedName>
        <fullName evidence="6">Class I poly(R)-hydroxyalkanoic acid synthase</fullName>
    </submittedName>
</protein>
<dbReference type="PANTHER" id="PTHR36837:SF5">
    <property type="entry name" value="POLY-3-HYDROXYBUTYRATE SYNTHASE"/>
    <property type="match status" value="1"/>
</dbReference>
<evidence type="ECO:0000256" key="4">
    <source>
        <dbReference type="ARBA" id="ARBA00023315"/>
    </source>
</evidence>
<dbReference type="Pfam" id="PF07167">
    <property type="entry name" value="PhaC_N"/>
    <property type="match status" value="1"/>
</dbReference>
<comment type="caution">
    <text evidence="6">The sequence shown here is derived from an EMBL/GenBank/DDBJ whole genome shotgun (WGS) entry which is preliminary data.</text>
</comment>
<evidence type="ECO:0000259" key="5">
    <source>
        <dbReference type="Pfam" id="PF07167"/>
    </source>
</evidence>
<proteinExistence type="predicted"/>
<organism evidence="6 7">
    <name type="scientific">Verticiella sediminum</name>
    <dbReference type="NCBI Taxonomy" id="1247510"/>
    <lineage>
        <taxon>Bacteria</taxon>
        <taxon>Pseudomonadati</taxon>
        <taxon>Pseudomonadota</taxon>
        <taxon>Betaproteobacteria</taxon>
        <taxon>Burkholderiales</taxon>
        <taxon>Alcaligenaceae</taxon>
        <taxon>Verticiella</taxon>
    </lineage>
</organism>
<dbReference type="PANTHER" id="PTHR36837">
    <property type="entry name" value="POLY(3-HYDROXYALKANOATE) POLYMERASE SUBUNIT PHAC"/>
    <property type="match status" value="1"/>
</dbReference>
<dbReference type="AlphaFoldDB" id="A0A556ACL5"/>
<comment type="subcellular location">
    <subcellularLocation>
        <location evidence="1">Cytoplasm</location>
    </subcellularLocation>
</comment>
<dbReference type="NCBIfam" id="TIGR01838">
    <property type="entry name" value="PHA_synth_I"/>
    <property type="match status" value="1"/>
</dbReference>
<evidence type="ECO:0000256" key="3">
    <source>
        <dbReference type="ARBA" id="ARBA00022679"/>
    </source>
</evidence>
<keyword evidence="7" id="KW-1185">Reference proteome</keyword>
<feature type="domain" description="Poly-beta-hydroxybutyrate polymerase N-terminal" evidence="5">
    <location>
        <begin position="63"/>
        <end position="229"/>
    </location>
</feature>
<sequence>MLSTLTQALLPPGFAQPPAFTERSHAASVGFEPTALAAIQEAFAEELAVLNAAAAGGALPALKDRRFAAEAWRENRASHVLAQAYLASARALLGMADAVQADETTRARIRFAVMQWVDAMCPANYLALNPDAQRRLVASSGETLRLGMANLVADIQKARISHTDESQFEVGRNLAVTPGSVIYQNRLMQIIQYSPQTPTVHARPLVMVPPCINKFYILDLQPQNSLVAHLVAEGFTVFMVSWRNPLLSDGDGIHRATWDEYLREGVLQAIDVVREVSGQDQINALGFCVGGTMLASALAVAKAEGKEPVASLTLLTSFLDFSDTGVLDVFVDETHVQVREQQMAAGGLMPARDLASTFSFLRPNDLVWNYVVNSYLKGETPPPFDLLYWNGDSTNLPGPFFTWYLRNTYLENNLSKPGKAVVCGVPLDLGTLDMPAYLYASREDHIVPWQTAYRSTGLLGGPSRFVLGASGHIAGVINPPAAGKRSHWIGTETPQADAEHWLSDAVEHKGSWWPDWMTWLAGHSGRKVKPAATLGSDSYPPIEAAPGSYVRARAL</sequence>
<dbReference type="Proteomes" id="UP000318405">
    <property type="component" value="Unassembled WGS sequence"/>
</dbReference>
<dbReference type="InterPro" id="IPR051321">
    <property type="entry name" value="PHA/PHB_synthase"/>
</dbReference>
<accession>A0A556ACL5</accession>
<dbReference type="OrthoDB" id="7208816at2"/>
<name>A0A556ACL5_9BURK</name>
<evidence type="ECO:0000313" key="7">
    <source>
        <dbReference type="Proteomes" id="UP000318405"/>
    </source>
</evidence>
<keyword evidence="2" id="KW-0963">Cytoplasm</keyword>
<dbReference type="GO" id="GO:0005737">
    <property type="term" value="C:cytoplasm"/>
    <property type="evidence" value="ECO:0007669"/>
    <property type="project" value="UniProtKB-SubCell"/>
</dbReference>
<reference evidence="6 7" key="1">
    <citation type="submission" date="2019-07" db="EMBL/GenBank/DDBJ databases">
        <title>Qingshengfaniella alkalisoli gen. nov., sp. nov., isolated from saline soil.</title>
        <authorList>
            <person name="Xu L."/>
            <person name="Huang X.-X."/>
            <person name="Sun J.-Q."/>
        </authorList>
    </citation>
    <scope>NUCLEOTIDE SEQUENCE [LARGE SCALE GENOMIC DNA]</scope>
    <source>
        <strain evidence="6 7">DSM 27279</strain>
    </source>
</reference>